<evidence type="ECO:0000313" key="2">
    <source>
        <dbReference type="EMBL" id="MEJ8821190.1"/>
    </source>
</evidence>
<dbReference type="Proteomes" id="UP001363010">
    <property type="component" value="Unassembled WGS sequence"/>
</dbReference>
<dbReference type="InterPro" id="IPR036928">
    <property type="entry name" value="AS_sf"/>
</dbReference>
<dbReference type="PANTHER" id="PTHR11895:SF176">
    <property type="entry name" value="AMIDASE AMID-RELATED"/>
    <property type="match status" value="1"/>
</dbReference>
<evidence type="ECO:0000313" key="3">
    <source>
        <dbReference type="Proteomes" id="UP001363010"/>
    </source>
</evidence>
<proteinExistence type="predicted"/>
<gene>
    <name evidence="2" type="ORF">WKW80_03945</name>
</gene>
<sequence>MITSLHQQSDELIAGKTSSVELTERALALAMAADGEGPRVFTTIYADKARAAARACDTLRAAGLVRSPIDGLPVSIKDLFDVAGDTTRAGSVVLQGHPAAKESAVVVQRLTAAGAVIVGRTNMTEFAYSGLGLNPHYGTPRNPWERGVDGGRIPGGSSSGAAISVTDGMALAGVGSDTGGSLRIPAALCGITGFKPTASRVPMQGVLPLSEHLDSIGAMAPTVRCCAMMDAVLAGEAFVMPRAHPLRGLRLLMPTNVVLDGMDAEVGAALQRALSRMSAAGVVIVERRIDAFSELSAINAKGGLTAAEAWCWHRHLMSEHQTRYDARVASRILRGRDMNAADLLDVLLSRRGWIADVERQLAGHDALVMPTVPIVAPRIADLQSADERYDAANSLLLRNTTLINFLDGCAISLPCHEAGSAPVGLSLAAPGGNDHRLLSVALSVEMALA</sequence>
<keyword evidence="3" id="KW-1185">Reference proteome</keyword>
<reference evidence="2 3" key="1">
    <citation type="submission" date="2024-03" db="EMBL/GenBank/DDBJ databases">
        <title>Novel species of the genus Variovorax.</title>
        <authorList>
            <person name="Liu Q."/>
            <person name="Xin Y.-H."/>
        </authorList>
    </citation>
    <scope>NUCLEOTIDE SEQUENCE [LARGE SCALE GENOMIC DNA]</scope>
    <source>
        <strain evidence="2 3">KACC 18501</strain>
    </source>
</reference>
<dbReference type="PANTHER" id="PTHR11895">
    <property type="entry name" value="TRANSAMIDASE"/>
    <property type="match status" value="1"/>
</dbReference>
<comment type="caution">
    <text evidence="2">The sequence shown here is derived from an EMBL/GenBank/DDBJ whole genome shotgun (WGS) entry which is preliminary data.</text>
</comment>
<dbReference type="NCBIfam" id="NF005460">
    <property type="entry name" value="PRK07056.1"/>
    <property type="match status" value="1"/>
</dbReference>
<evidence type="ECO:0000259" key="1">
    <source>
        <dbReference type="Pfam" id="PF01425"/>
    </source>
</evidence>
<organism evidence="2 3">
    <name type="scientific">Variovorax humicola</name>
    <dbReference type="NCBI Taxonomy" id="1769758"/>
    <lineage>
        <taxon>Bacteria</taxon>
        <taxon>Pseudomonadati</taxon>
        <taxon>Pseudomonadota</taxon>
        <taxon>Betaproteobacteria</taxon>
        <taxon>Burkholderiales</taxon>
        <taxon>Comamonadaceae</taxon>
        <taxon>Variovorax</taxon>
    </lineage>
</organism>
<dbReference type="Gene3D" id="3.90.1300.10">
    <property type="entry name" value="Amidase signature (AS) domain"/>
    <property type="match status" value="1"/>
</dbReference>
<name>A0ABU8VU46_9BURK</name>
<accession>A0ABU8VU46</accession>
<dbReference type="InterPro" id="IPR023631">
    <property type="entry name" value="Amidase_dom"/>
</dbReference>
<protein>
    <submittedName>
        <fullName evidence="2">Amidase</fullName>
    </submittedName>
</protein>
<dbReference type="EMBL" id="JBBKZV010000002">
    <property type="protein sequence ID" value="MEJ8821190.1"/>
    <property type="molecule type" value="Genomic_DNA"/>
</dbReference>
<feature type="domain" description="Amidase" evidence="1">
    <location>
        <begin position="41"/>
        <end position="438"/>
    </location>
</feature>
<dbReference type="SUPFAM" id="SSF75304">
    <property type="entry name" value="Amidase signature (AS) enzymes"/>
    <property type="match status" value="1"/>
</dbReference>
<dbReference type="Pfam" id="PF01425">
    <property type="entry name" value="Amidase"/>
    <property type="match status" value="1"/>
</dbReference>
<dbReference type="RefSeq" id="WP_340362250.1">
    <property type="nucleotide sequence ID" value="NZ_JBBKZV010000002.1"/>
</dbReference>
<dbReference type="InterPro" id="IPR000120">
    <property type="entry name" value="Amidase"/>
</dbReference>